<accession>A0A8J5MN06</accession>
<feature type="compositionally biased region" description="Polar residues" evidence="1">
    <location>
        <begin position="169"/>
        <end position="178"/>
    </location>
</feature>
<sequence length="199" mass="22057">MIINCGITPEGMPSIKIIEDKEKEVDELMKPIPPWQLVYWVEGENLLRSNWSYSQLALKPRQFHWNMVAMIIGDLGRGTRVCRHQQAFKPVGGRCTGSVPLRAPLTVPMLRGGSPDRGSVEVTPVPWVPSASFILAGVLKLAKRSRFLRNSRKILPSIPSSEDRLPPQTLGTLSSTRMTGGGKMRSSTCACLIHMDLSH</sequence>
<gene>
    <name evidence="2" type="ORF">Hamer_G010073</name>
</gene>
<keyword evidence="3" id="KW-1185">Reference proteome</keyword>
<feature type="region of interest" description="Disordered" evidence="1">
    <location>
        <begin position="158"/>
        <end position="181"/>
    </location>
</feature>
<proteinExistence type="predicted"/>
<reference evidence="2" key="1">
    <citation type="journal article" date="2021" name="Sci. Adv.">
        <title>The American lobster genome reveals insights on longevity, neural, and immune adaptations.</title>
        <authorList>
            <person name="Polinski J.M."/>
            <person name="Zimin A.V."/>
            <person name="Clark K.F."/>
            <person name="Kohn A.B."/>
            <person name="Sadowski N."/>
            <person name="Timp W."/>
            <person name="Ptitsyn A."/>
            <person name="Khanna P."/>
            <person name="Romanova D.Y."/>
            <person name="Williams P."/>
            <person name="Greenwood S.J."/>
            <person name="Moroz L.L."/>
            <person name="Walt D.R."/>
            <person name="Bodnar A.G."/>
        </authorList>
    </citation>
    <scope>NUCLEOTIDE SEQUENCE</scope>
    <source>
        <strain evidence="2">GMGI-L3</strain>
    </source>
</reference>
<evidence type="ECO:0000256" key="1">
    <source>
        <dbReference type="SAM" id="MobiDB-lite"/>
    </source>
</evidence>
<organism evidence="2 3">
    <name type="scientific">Homarus americanus</name>
    <name type="common">American lobster</name>
    <dbReference type="NCBI Taxonomy" id="6706"/>
    <lineage>
        <taxon>Eukaryota</taxon>
        <taxon>Metazoa</taxon>
        <taxon>Ecdysozoa</taxon>
        <taxon>Arthropoda</taxon>
        <taxon>Crustacea</taxon>
        <taxon>Multicrustacea</taxon>
        <taxon>Malacostraca</taxon>
        <taxon>Eumalacostraca</taxon>
        <taxon>Eucarida</taxon>
        <taxon>Decapoda</taxon>
        <taxon>Pleocyemata</taxon>
        <taxon>Astacidea</taxon>
        <taxon>Nephropoidea</taxon>
        <taxon>Nephropidae</taxon>
        <taxon>Homarus</taxon>
    </lineage>
</organism>
<evidence type="ECO:0000313" key="2">
    <source>
        <dbReference type="EMBL" id="KAG7157220.1"/>
    </source>
</evidence>
<name>A0A8J5MN06_HOMAM</name>
<evidence type="ECO:0000313" key="3">
    <source>
        <dbReference type="Proteomes" id="UP000747542"/>
    </source>
</evidence>
<dbReference type="EMBL" id="JAHLQT010037907">
    <property type="protein sequence ID" value="KAG7157220.1"/>
    <property type="molecule type" value="Genomic_DNA"/>
</dbReference>
<protein>
    <submittedName>
        <fullName evidence="2">Uncharacterized protein</fullName>
    </submittedName>
</protein>
<dbReference type="Proteomes" id="UP000747542">
    <property type="component" value="Unassembled WGS sequence"/>
</dbReference>
<dbReference type="AlphaFoldDB" id="A0A8J5MN06"/>
<comment type="caution">
    <text evidence="2">The sequence shown here is derived from an EMBL/GenBank/DDBJ whole genome shotgun (WGS) entry which is preliminary data.</text>
</comment>